<gene>
    <name evidence="2" type="ORF">J2S18_000676</name>
</gene>
<sequence length="467" mass="55323">MSKFLKFPENFWWGSATSGPQSEGEFNKRHKNVFDYWFDKNPEVFFDRVGPNIASNFYNSYKEDIKSLKEIGLNSFRTSIQWTRLIKDLETGEPDEDGVRFYNDVIDECIKNNMTPVMNLHHFDLPVELYDKYGGWESKKTVELFVKFAETAFRLFSDRVKYWTTFNEPIVIVEGQYLYKFHYPQIVNGKKAVQVMYNLNLASAKAIKVFRDKKYNKDGGKIGIILNLTPAYPRSEEEKDVKAAKFADNFFNNSFLDVAVKGEFPKELVEILKKDKVIWDFTDEEMKILKENTIDFLGVNYYQPRRVKAREKDIDESNGWMPDKYFDNYEMPGRRMNPYRGWEIYPKCMYDIAINIRDNYFNIPWYISENGMGVEGESKYINEDGIIEDDYRIDFFKEHLEYLHKGIEEGSNCFGYHTWTPIDCWSWCNAYKNRYGFISLDLETQKKTVKKSGKWIKEVSKNNGFNL</sequence>
<evidence type="ECO:0000256" key="1">
    <source>
        <dbReference type="RuleBase" id="RU003690"/>
    </source>
</evidence>
<dbReference type="InterPro" id="IPR001360">
    <property type="entry name" value="Glyco_hydro_1"/>
</dbReference>
<dbReference type="RefSeq" id="WP_307483190.1">
    <property type="nucleotide sequence ID" value="NZ_JAUSUF010000001.1"/>
</dbReference>
<dbReference type="Proteomes" id="UP001228504">
    <property type="component" value="Unassembled WGS sequence"/>
</dbReference>
<reference evidence="2 3" key="1">
    <citation type="submission" date="2023-07" db="EMBL/GenBank/DDBJ databases">
        <title>Genomic Encyclopedia of Type Strains, Phase IV (KMG-IV): sequencing the most valuable type-strain genomes for metagenomic binning, comparative biology and taxonomic classification.</title>
        <authorList>
            <person name="Goeker M."/>
        </authorList>
    </citation>
    <scope>NUCLEOTIDE SEQUENCE [LARGE SCALE GENOMIC DNA]</scope>
    <source>
        <strain evidence="2 3">DSM 20694</strain>
    </source>
</reference>
<dbReference type="EC" id="3.2.1.86" evidence="2"/>
<proteinExistence type="inferred from homology"/>
<keyword evidence="2" id="KW-0326">Glycosidase</keyword>
<dbReference type="PRINTS" id="PR00131">
    <property type="entry name" value="GLHYDRLASE1"/>
</dbReference>
<dbReference type="Gene3D" id="3.20.20.80">
    <property type="entry name" value="Glycosidases"/>
    <property type="match status" value="1"/>
</dbReference>
<keyword evidence="3" id="KW-1185">Reference proteome</keyword>
<dbReference type="EMBL" id="JAUSUF010000001">
    <property type="protein sequence ID" value="MDQ0148759.1"/>
    <property type="molecule type" value="Genomic_DNA"/>
</dbReference>
<evidence type="ECO:0000313" key="3">
    <source>
        <dbReference type="Proteomes" id="UP001228504"/>
    </source>
</evidence>
<accession>A0ABT9URV8</accession>
<comment type="similarity">
    <text evidence="1">Belongs to the glycosyl hydrolase 1 family.</text>
</comment>
<protein>
    <submittedName>
        <fullName evidence="2">6-phospho-beta-glucosidase</fullName>
        <ecNumber evidence="2">3.2.1.86</ecNumber>
    </submittedName>
</protein>
<dbReference type="PANTHER" id="PTHR10353:SF139">
    <property type="entry name" value="6-PHOSPHO-BETA-GLUCOSIDASE GMUD"/>
    <property type="match status" value="1"/>
</dbReference>
<dbReference type="PANTHER" id="PTHR10353">
    <property type="entry name" value="GLYCOSYL HYDROLASE"/>
    <property type="match status" value="1"/>
</dbReference>
<dbReference type="Pfam" id="PF00232">
    <property type="entry name" value="Glyco_hydro_1"/>
    <property type="match status" value="1"/>
</dbReference>
<dbReference type="SUPFAM" id="SSF51445">
    <property type="entry name" value="(Trans)glycosidases"/>
    <property type="match status" value="1"/>
</dbReference>
<organism evidence="2 3">
    <name type="scientific">Eubacterium multiforme</name>
    <dbReference type="NCBI Taxonomy" id="83339"/>
    <lineage>
        <taxon>Bacteria</taxon>
        <taxon>Bacillati</taxon>
        <taxon>Bacillota</taxon>
        <taxon>Clostridia</taxon>
        <taxon>Eubacteriales</taxon>
        <taxon>Eubacteriaceae</taxon>
        <taxon>Eubacterium</taxon>
    </lineage>
</organism>
<dbReference type="InterPro" id="IPR017853">
    <property type="entry name" value="GH"/>
</dbReference>
<dbReference type="GO" id="GO:0008706">
    <property type="term" value="F:6-phospho-beta-glucosidase activity"/>
    <property type="evidence" value="ECO:0007669"/>
    <property type="project" value="UniProtKB-EC"/>
</dbReference>
<evidence type="ECO:0000313" key="2">
    <source>
        <dbReference type="EMBL" id="MDQ0148759.1"/>
    </source>
</evidence>
<keyword evidence="2" id="KW-0378">Hydrolase</keyword>
<comment type="caution">
    <text evidence="2">The sequence shown here is derived from an EMBL/GenBank/DDBJ whole genome shotgun (WGS) entry which is preliminary data.</text>
</comment>
<name>A0ABT9URV8_9FIRM</name>